<accession>A0A226M7A0</accession>
<reference evidence="1 2" key="1">
    <citation type="submission" date="2016-07" db="EMBL/GenBank/DDBJ databases">
        <title>Disparate Historic Effective Population Sizes Predicted by Modern Levels of Genome Diversity for the Scaled Quail (Callipepla squamata) and the Northern Bobwhite (Colinus virginianus): Inferences from First and Second Generation Draft Genome Assemblies for Sympatric New World Quail.</title>
        <authorList>
            <person name="Oldeschulte D.L."/>
            <person name="Halley Y.A."/>
            <person name="Bhattarai E.K."/>
            <person name="Brashear W.A."/>
            <person name="Hill J."/>
            <person name="Metz R.P."/>
            <person name="Johnson C.D."/>
            <person name="Rollins D."/>
            <person name="Peterson M.J."/>
            <person name="Bickhart D.M."/>
            <person name="Decker J.E."/>
            <person name="Seabury C.M."/>
        </authorList>
    </citation>
    <scope>NUCLEOTIDE SEQUENCE [LARGE SCALE GENOMIC DNA]</scope>
    <source>
        <strain evidence="1 2">Texas</strain>
        <tissue evidence="1">Leg muscle</tissue>
    </source>
</reference>
<name>A0A226M7A0_CALSU</name>
<comment type="caution">
    <text evidence="1">The sequence shown here is derived from an EMBL/GenBank/DDBJ whole genome shotgun (WGS) entry which is preliminary data.</text>
</comment>
<gene>
    <name evidence="1" type="ORF">ASZ78_006219</name>
</gene>
<dbReference type="STRING" id="9009.A0A226M7A0"/>
<evidence type="ECO:0000313" key="1">
    <source>
        <dbReference type="EMBL" id="OXB50969.1"/>
    </source>
</evidence>
<dbReference type="OrthoDB" id="2357150at2759"/>
<dbReference type="EMBL" id="MCFN01026529">
    <property type="protein sequence ID" value="OXB50969.1"/>
    <property type="molecule type" value="Genomic_DNA"/>
</dbReference>
<feature type="non-terminal residue" evidence="1">
    <location>
        <position position="169"/>
    </location>
</feature>
<sequence>MRKLTGNVVAEKADVENEILTCHLHIQQEQLLEHKGGDGRDQLLDVIQTELRARPDDTDLNIRLVALCCSSNKLRDAVLHCQEAEKTSCRVKLGMVFLCHTDIGGIQSDFDPVVIFRVLETSEYLEAVRDVESDQKNWRAVKKDHLLSCFSCVKLMLLEMLENAERHLK</sequence>
<keyword evidence="2" id="KW-1185">Reference proteome</keyword>
<evidence type="ECO:0000313" key="2">
    <source>
        <dbReference type="Proteomes" id="UP000198323"/>
    </source>
</evidence>
<dbReference type="AlphaFoldDB" id="A0A226M7A0"/>
<organism evidence="1 2">
    <name type="scientific">Callipepla squamata</name>
    <name type="common">Scaled quail</name>
    <dbReference type="NCBI Taxonomy" id="9009"/>
    <lineage>
        <taxon>Eukaryota</taxon>
        <taxon>Metazoa</taxon>
        <taxon>Chordata</taxon>
        <taxon>Craniata</taxon>
        <taxon>Vertebrata</taxon>
        <taxon>Euteleostomi</taxon>
        <taxon>Archelosauria</taxon>
        <taxon>Archosauria</taxon>
        <taxon>Dinosauria</taxon>
        <taxon>Saurischia</taxon>
        <taxon>Theropoda</taxon>
        <taxon>Coelurosauria</taxon>
        <taxon>Aves</taxon>
        <taxon>Neognathae</taxon>
        <taxon>Galloanserae</taxon>
        <taxon>Galliformes</taxon>
        <taxon>Odontophoridae</taxon>
        <taxon>Callipepla</taxon>
    </lineage>
</organism>
<proteinExistence type="predicted"/>
<protein>
    <submittedName>
        <fullName evidence="1">Uncharacterized protein</fullName>
    </submittedName>
</protein>
<dbReference type="Proteomes" id="UP000198323">
    <property type="component" value="Unassembled WGS sequence"/>
</dbReference>